<protein>
    <submittedName>
        <fullName evidence="1">Uncharacterized protein</fullName>
    </submittedName>
</protein>
<dbReference type="Proteomes" id="UP000499080">
    <property type="component" value="Unassembled WGS sequence"/>
</dbReference>
<accession>A0A4Y2J3H9</accession>
<reference evidence="1 2" key="1">
    <citation type="journal article" date="2019" name="Sci. Rep.">
        <title>Orb-weaving spider Araneus ventricosus genome elucidates the spidroin gene catalogue.</title>
        <authorList>
            <person name="Kono N."/>
            <person name="Nakamura H."/>
            <person name="Ohtoshi R."/>
            <person name="Moran D.A.P."/>
            <person name="Shinohara A."/>
            <person name="Yoshida Y."/>
            <person name="Fujiwara M."/>
            <person name="Mori M."/>
            <person name="Tomita M."/>
            <person name="Arakawa K."/>
        </authorList>
    </citation>
    <scope>NUCLEOTIDE SEQUENCE [LARGE SCALE GENOMIC DNA]</scope>
</reference>
<evidence type="ECO:0000313" key="2">
    <source>
        <dbReference type="Proteomes" id="UP000499080"/>
    </source>
</evidence>
<evidence type="ECO:0000313" key="1">
    <source>
        <dbReference type="EMBL" id="GBM84743.1"/>
    </source>
</evidence>
<comment type="caution">
    <text evidence="1">The sequence shown here is derived from an EMBL/GenBank/DDBJ whole genome shotgun (WGS) entry which is preliminary data.</text>
</comment>
<dbReference type="EMBL" id="BGPR01003183">
    <property type="protein sequence ID" value="GBM84743.1"/>
    <property type="molecule type" value="Genomic_DNA"/>
</dbReference>
<organism evidence="1 2">
    <name type="scientific">Araneus ventricosus</name>
    <name type="common">Orbweaver spider</name>
    <name type="synonym">Epeira ventricosa</name>
    <dbReference type="NCBI Taxonomy" id="182803"/>
    <lineage>
        <taxon>Eukaryota</taxon>
        <taxon>Metazoa</taxon>
        <taxon>Ecdysozoa</taxon>
        <taxon>Arthropoda</taxon>
        <taxon>Chelicerata</taxon>
        <taxon>Arachnida</taxon>
        <taxon>Araneae</taxon>
        <taxon>Araneomorphae</taxon>
        <taxon>Entelegynae</taxon>
        <taxon>Araneoidea</taxon>
        <taxon>Araneidae</taxon>
        <taxon>Araneus</taxon>
    </lineage>
</organism>
<dbReference type="AlphaFoldDB" id="A0A4Y2J3H9"/>
<name>A0A4Y2J3H9_ARAVE</name>
<gene>
    <name evidence="1" type="ORF">AVEN_64884_1</name>
</gene>
<keyword evidence="2" id="KW-1185">Reference proteome</keyword>
<proteinExistence type="predicted"/>
<sequence>MNAAGHSRRSSLRVTSYMPAVTGFRSRWFLCGWRTLGSVMGRRINISTFVNQDTDICPNFTKLEVITEAEETGNVQKLHKLPSPGEMETEAEIVDNTFAAENYGEMEDEAEIVVNSVAAESYSETQTEA</sequence>